<name>A0A6P8X5R4_GYMAC</name>
<evidence type="ECO:0000313" key="19">
    <source>
        <dbReference type="Proteomes" id="UP000515161"/>
    </source>
</evidence>
<keyword evidence="19" id="KW-1185">Reference proteome</keyword>
<dbReference type="InterPro" id="IPR008347">
    <property type="entry name" value="TrpV1-4"/>
</dbReference>
<feature type="transmembrane region" description="Helical" evidence="17">
    <location>
        <begin position="466"/>
        <end position="486"/>
    </location>
</feature>
<feature type="transmembrane region" description="Helical" evidence="17">
    <location>
        <begin position="617"/>
        <end position="640"/>
    </location>
</feature>
<keyword evidence="9 17" id="KW-1133">Transmembrane helix</keyword>
<keyword evidence="13" id="KW-0407">Ion channel</keyword>
<dbReference type="InterPro" id="IPR002110">
    <property type="entry name" value="Ankyrin_rpt"/>
</dbReference>
<dbReference type="FunFam" id="1.25.40.20:FF:000018">
    <property type="entry name" value="Transient receptor potential cation channel subfamily V member 1"/>
    <property type="match status" value="1"/>
</dbReference>
<dbReference type="PANTHER" id="PTHR10582">
    <property type="entry name" value="TRANSIENT RECEPTOR POTENTIAL ION CHANNEL PROTEIN"/>
    <property type="match status" value="1"/>
</dbReference>
<evidence type="ECO:0000256" key="4">
    <source>
        <dbReference type="ARBA" id="ARBA00022568"/>
    </source>
</evidence>
<evidence type="ECO:0000256" key="2">
    <source>
        <dbReference type="ARBA" id="ARBA00022448"/>
    </source>
</evidence>
<evidence type="ECO:0000256" key="5">
    <source>
        <dbReference type="ARBA" id="ARBA00022673"/>
    </source>
</evidence>
<keyword evidence="8" id="KW-0106">Calcium</keyword>
<dbReference type="OrthoDB" id="533508at2759"/>
<feature type="transmembrane region" description="Helical" evidence="17">
    <location>
        <begin position="427"/>
        <end position="445"/>
    </location>
</feature>
<keyword evidence="12 17" id="KW-0472">Membrane</keyword>
<dbReference type="RefSeq" id="XP_034095367.1">
    <property type="nucleotide sequence ID" value="XM_034239476.1"/>
</dbReference>
<evidence type="ECO:0000256" key="13">
    <source>
        <dbReference type="ARBA" id="ARBA00023303"/>
    </source>
</evidence>
<dbReference type="PRINTS" id="PR01768">
    <property type="entry name" value="TRPVRECEPTOR"/>
</dbReference>
<accession>A0A6P8X5R4</accession>
<evidence type="ECO:0000256" key="6">
    <source>
        <dbReference type="ARBA" id="ARBA00022692"/>
    </source>
</evidence>
<evidence type="ECO:0000256" key="15">
    <source>
        <dbReference type="PROSITE-ProRule" id="PRU00023"/>
    </source>
</evidence>
<dbReference type="NCBIfam" id="TIGR00870">
    <property type="entry name" value="trp"/>
    <property type="match status" value="1"/>
</dbReference>
<evidence type="ECO:0000256" key="3">
    <source>
        <dbReference type="ARBA" id="ARBA00022475"/>
    </source>
</evidence>
<comment type="catalytic activity">
    <reaction evidence="14">
        <text>Ca(2+)(in) = Ca(2+)(out)</text>
        <dbReference type="Rhea" id="RHEA:29671"/>
        <dbReference type="ChEBI" id="CHEBI:29108"/>
    </reaction>
</comment>
<gene>
    <name evidence="20" type="primary">LOC117561863</name>
</gene>
<dbReference type="InterPro" id="IPR024862">
    <property type="entry name" value="TRPV"/>
</dbReference>
<feature type="region of interest" description="Disordered" evidence="16">
    <location>
        <begin position="1"/>
        <end position="30"/>
    </location>
</feature>
<keyword evidence="10 15" id="KW-0040">ANK repeat</keyword>
<keyword evidence="4" id="KW-0109">Calcium transport</keyword>
<keyword evidence="11" id="KW-0406">Ion transport</keyword>
<dbReference type="GO" id="GO:0098703">
    <property type="term" value="P:calcium ion import across plasma membrane"/>
    <property type="evidence" value="ECO:0007669"/>
    <property type="project" value="TreeGrafter"/>
</dbReference>
<feature type="transmembrane region" description="Helical" evidence="17">
    <location>
        <begin position="532"/>
        <end position="554"/>
    </location>
</feature>
<keyword evidence="2" id="KW-0813">Transport</keyword>
<dbReference type="GO" id="GO:0005886">
    <property type="term" value="C:plasma membrane"/>
    <property type="evidence" value="ECO:0007669"/>
    <property type="project" value="UniProtKB-SubCell"/>
</dbReference>
<dbReference type="Proteomes" id="UP000515161">
    <property type="component" value="Unplaced"/>
</dbReference>
<keyword evidence="7" id="KW-0677">Repeat</keyword>
<organism evidence="19 20">
    <name type="scientific">Gymnodraco acuticeps</name>
    <name type="common">Antarctic dragonfish</name>
    <dbReference type="NCBI Taxonomy" id="8218"/>
    <lineage>
        <taxon>Eukaryota</taxon>
        <taxon>Metazoa</taxon>
        <taxon>Chordata</taxon>
        <taxon>Craniata</taxon>
        <taxon>Vertebrata</taxon>
        <taxon>Euteleostomi</taxon>
        <taxon>Actinopterygii</taxon>
        <taxon>Neopterygii</taxon>
        <taxon>Teleostei</taxon>
        <taxon>Neoteleostei</taxon>
        <taxon>Acanthomorphata</taxon>
        <taxon>Eupercaria</taxon>
        <taxon>Perciformes</taxon>
        <taxon>Notothenioidei</taxon>
        <taxon>Bathydraconidae</taxon>
        <taxon>Gymnodraco</taxon>
    </lineage>
</organism>
<evidence type="ECO:0000256" key="8">
    <source>
        <dbReference type="ARBA" id="ARBA00022837"/>
    </source>
</evidence>
<evidence type="ECO:0000256" key="7">
    <source>
        <dbReference type="ARBA" id="ARBA00022737"/>
    </source>
</evidence>
<dbReference type="SMART" id="SM00248">
    <property type="entry name" value="ANK"/>
    <property type="match status" value="4"/>
</dbReference>
<feature type="transmembrane region" description="Helical" evidence="17">
    <location>
        <begin position="385"/>
        <end position="407"/>
    </location>
</feature>
<dbReference type="InterPro" id="IPR005821">
    <property type="entry name" value="Ion_trans_dom"/>
</dbReference>
<sequence length="771" mass="87508">MITIKMSDGQPADTAEPNTSPEEQEEAGGNSLDWLLKTNSSERIPAPMDTNVSITRQSTPGIDSFYNKAFSREKVFEAASTGNTCQLDGLLDYLRVHDKKLTSPEFTDETNGKTALLKALLNLKDGRNDTVELLLDIAEKTSDLENLINASYKDPCYNGQTALHIAIERRSFDHVTLLVQKGADVQAKANGKFFQRHAGLGFYFGELPLSLAACTNQPSTVSFLMENSCRRADSTDRDSQGNTVLHALGVIADNTTENTEMIAKMYDQILTQQNKLEKKVQLETIENNQGLTPLKLAAKLGKIGLFRHLLQREFEGEEMRPLSRKFTEWVYGPVHSSLYDMSSIDTNEHNSVLELIVFGSEIPNRPEMLQIEPLRSLLEDKWDRFASKLFLINFLAYLVYLTIFTTVAVYRKEGQPPFPVGADLLDILRSVGEILSVLGAGWFFYKSITIFKRNPPTFKALYTDGFCDILFFLQAALLLLCLALYLSGRREYVGLLVLSLALAWINVLYYSRGSKQMGMYSVMIQRMILGDLLHFLCVYSVMLFGFSAAIVALMDDSPPAHKNDPNTAALGRGFGVEPFKCEKPSYNDISFTTLELFKFTIGMGDLEFTDHVQYKEVFYMLLILYIILTYILLLNMLIALMGNTVERISEESENIWNLQRAFTILDMERTLPKCLREKLLCGVSKVVCLKGSRDESRRFFRVEEMNWRQWRTDVGHIQEEDPGDRMMKPQPPEQTPGNRWNLSPLLERLRGRRRHPQPSITSRSFQPGLPF</sequence>
<dbReference type="PROSITE" id="PS50297">
    <property type="entry name" value="ANK_REP_REGION"/>
    <property type="match status" value="1"/>
</dbReference>
<feature type="transmembrane region" description="Helical" evidence="17">
    <location>
        <begin position="492"/>
        <end position="511"/>
    </location>
</feature>
<dbReference type="AlphaFoldDB" id="A0A6P8X5R4"/>
<reference evidence="20" key="1">
    <citation type="submission" date="2025-08" db="UniProtKB">
        <authorList>
            <consortium name="RefSeq"/>
        </authorList>
    </citation>
    <scope>IDENTIFICATION</scope>
</reference>
<dbReference type="GeneID" id="117561863"/>
<dbReference type="Pfam" id="PF12796">
    <property type="entry name" value="Ank_2"/>
    <property type="match status" value="1"/>
</dbReference>
<dbReference type="InParanoid" id="A0A6P8X5R4"/>
<dbReference type="SUPFAM" id="SSF48403">
    <property type="entry name" value="Ankyrin repeat"/>
    <property type="match status" value="1"/>
</dbReference>
<evidence type="ECO:0000259" key="18">
    <source>
        <dbReference type="Pfam" id="PF00520"/>
    </source>
</evidence>
<dbReference type="Gene3D" id="1.25.40.20">
    <property type="entry name" value="Ankyrin repeat-containing domain"/>
    <property type="match status" value="1"/>
</dbReference>
<keyword evidence="5" id="KW-0107">Calcium channel</keyword>
<feature type="domain" description="Ion transport" evidence="18">
    <location>
        <begin position="395"/>
        <end position="652"/>
    </location>
</feature>
<proteinExistence type="predicted"/>
<dbReference type="Pfam" id="PF00520">
    <property type="entry name" value="Ion_trans"/>
    <property type="match status" value="1"/>
</dbReference>
<evidence type="ECO:0000313" key="20">
    <source>
        <dbReference type="RefSeq" id="XP_034095367.1"/>
    </source>
</evidence>
<comment type="subcellular location">
    <subcellularLocation>
        <location evidence="1">Cell membrane</location>
        <topology evidence="1">Multi-pass membrane protein</topology>
    </subcellularLocation>
</comment>
<keyword evidence="3" id="KW-1003">Cell membrane</keyword>
<dbReference type="InterPro" id="IPR036770">
    <property type="entry name" value="Ankyrin_rpt-contain_sf"/>
</dbReference>
<evidence type="ECO:0000256" key="11">
    <source>
        <dbReference type="ARBA" id="ARBA00023065"/>
    </source>
</evidence>
<dbReference type="PROSITE" id="PS50088">
    <property type="entry name" value="ANK_REPEAT"/>
    <property type="match status" value="1"/>
</dbReference>
<dbReference type="KEGG" id="gacu:117561863"/>
<feature type="region of interest" description="Disordered" evidence="16">
    <location>
        <begin position="718"/>
        <end position="771"/>
    </location>
</feature>
<dbReference type="PANTHER" id="PTHR10582:SF5">
    <property type="entry name" value="TRANSIENT RECEPTOR POTENTIAL CATION CHANNEL SUBFAMILY V MEMBER 2"/>
    <property type="match status" value="1"/>
</dbReference>
<evidence type="ECO:0000256" key="1">
    <source>
        <dbReference type="ARBA" id="ARBA00004651"/>
    </source>
</evidence>
<keyword evidence="6 17" id="KW-0812">Transmembrane</keyword>
<evidence type="ECO:0000256" key="10">
    <source>
        <dbReference type="ARBA" id="ARBA00023043"/>
    </source>
</evidence>
<evidence type="ECO:0000256" key="9">
    <source>
        <dbReference type="ARBA" id="ARBA00022989"/>
    </source>
</evidence>
<feature type="repeat" description="ANK" evidence="15">
    <location>
        <begin position="158"/>
        <end position="190"/>
    </location>
</feature>
<feature type="compositionally biased region" description="Basic and acidic residues" evidence="16">
    <location>
        <begin position="718"/>
        <end position="727"/>
    </location>
</feature>
<dbReference type="GO" id="GO:0005262">
    <property type="term" value="F:calcium channel activity"/>
    <property type="evidence" value="ECO:0007669"/>
    <property type="project" value="UniProtKB-KW"/>
</dbReference>
<protein>
    <submittedName>
        <fullName evidence="20">Transient receptor potential cation channel subfamily V member 1-like isoform X1</fullName>
    </submittedName>
</protein>
<evidence type="ECO:0000256" key="14">
    <source>
        <dbReference type="ARBA" id="ARBA00036634"/>
    </source>
</evidence>
<evidence type="ECO:0000256" key="17">
    <source>
        <dbReference type="SAM" id="Phobius"/>
    </source>
</evidence>
<evidence type="ECO:0000256" key="12">
    <source>
        <dbReference type="ARBA" id="ARBA00023136"/>
    </source>
</evidence>
<evidence type="ECO:0000256" key="16">
    <source>
        <dbReference type="SAM" id="MobiDB-lite"/>
    </source>
</evidence>